<evidence type="ECO:0000313" key="1">
    <source>
        <dbReference type="EMBL" id="MEP0948500.1"/>
    </source>
</evidence>
<dbReference type="Proteomes" id="UP001482513">
    <property type="component" value="Unassembled WGS sequence"/>
</dbReference>
<sequence length="108" mass="12000">MTRLFACPYLGAAVELSAEREIHIAGSHPGTLPTYLEQLTDTLSDPDQVRSSDRDPTALLFSKWFDSIRTGRYMVVVTIGDADSSRHWVITAYTARKLVGGKAVWQKS</sequence>
<accession>A0ABV0K7J3</accession>
<organism evidence="1 2">
    <name type="scientific">Leptolyngbya subtilissima DQ-A4</name>
    <dbReference type="NCBI Taxonomy" id="2933933"/>
    <lineage>
        <taxon>Bacteria</taxon>
        <taxon>Bacillati</taxon>
        <taxon>Cyanobacteriota</taxon>
        <taxon>Cyanophyceae</taxon>
        <taxon>Leptolyngbyales</taxon>
        <taxon>Leptolyngbyaceae</taxon>
        <taxon>Leptolyngbya group</taxon>
        <taxon>Leptolyngbya</taxon>
    </lineage>
</organism>
<proteinExistence type="predicted"/>
<reference evidence="1 2" key="1">
    <citation type="submission" date="2022-04" db="EMBL/GenBank/DDBJ databases">
        <title>Positive selection, recombination, and allopatry shape intraspecific diversity of widespread and dominant cyanobacteria.</title>
        <authorList>
            <person name="Wei J."/>
            <person name="Shu W."/>
            <person name="Hu C."/>
        </authorList>
    </citation>
    <scope>NUCLEOTIDE SEQUENCE [LARGE SCALE GENOMIC DNA]</scope>
    <source>
        <strain evidence="1 2">DQ-A4</strain>
    </source>
</reference>
<comment type="caution">
    <text evidence="1">The sequence shown here is derived from an EMBL/GenBank/DDBJ whole genome shotgun (WGS) entry which is preliminary data.</text>
</comment>
<dbReference type="EMBL" id="JAMPKX010000007">
    <property type="protein sequence ID" value="MEP0948500.1"/>
    <property type="molecule type" value="Genomic_DNA"/>
</dbReference>
<evidence type="ECO:0008006" key="3">
    <source>
        <dbReference type="Google" id="ProtNLM"/>
    </source>
</evidence>
<name>A0ABV0K7J3_9CYAN</name>
<keyword evidence="2" id="KW-1185">Reference proteome</keyword>
<evidence type="ECO:0000313" key="2">
    <source>
        <dbReference type="Proteomes" id="UP001482513"/>
    </source>
</evidence>
<protein>
    <recommendedName>
        <fullName evidence="3">Phage-Barnase-EndoU-ColicinE5/D-RelE like nuclease 2 domain-containing protein</fullName>
    </recommendedName>
</protein>
<dbReference type="RefSeq" id="WP_190704236.1">
    <property type="nucleotide sequence ID" value="NZ_JAMPKX010000007.1"/>
</dbReference>
<gene>
    <name evidence="1" type="ORF">NC992_16565</name>
</gene>